<dbReference type="Pfam" id="PF05648">
    <property type="entry name" value="PEX11"/>
    <property type="match status" value="1"/>
</dbReference>
<protein>
    <recommendedName>
        <fullName evidence="7">Peroxisomal membrane protein 11B</fullName>
    </recommendedName>
</protein>
<evidence type="ECO:0000256" key="1">
    <source>
        <dbReference type="ARBA" id="ARBA00022593"/>
    </source>
</evidence>
<comment type="subcellular location">
    <subcellularLocation>
        <location evidence="4">Peroxisome membrane</location>
    </subcellularLocation>
</comment>
<dbReference type="InterPro" id="IPR008733">
    <property type="entry name" value="PEX11"/>
</dbReference>
<proteinExistence type="predicted"/>
<feature type="transmembrane region" description="Helical" evidence="5">
    <location>
        <begin position="204"/>
        <end position="225"/>
    </location>
</feature>
<keyword evidence="5" id="KW-0812">Transmembrane</keyword>
<dbReference type="PANTHER" id="PTHR12652:SF50">
    <property type="entry name" value="PEROXIN 11"/>
    <property type="match status" value="1"/>
</dbReference>
<evidence type="ECO:0008006" key="7">
    <source>
        <dbReference type="Google" id="ProtNLM"/>
    </source>
</evidence>
<keyword evidence="1" id="KW-0962">Peroxisome biogenesis</keyword>
<name>A0AAW2I9M9_9NEOP</name>
<comment type="caution">
    <text evidence="6">The sequence shown here is derived from an EMBL/GenBank/DDBJ whole genome shotgun (WGS) entry which is preliminary data.</text>
</comment>
<sequence>MEQYIKLNTQTVGKDKIARLLQYMCRLMWYQIQKRKFNPYTVDKLKSLEYTLSTFRKLLRLGKSVEVLHSALKSIHYEDVAVKLTSTMSKISTAIFLLTDNILWIGRSGLATVDTSKWSQISNKYWLYSILLNLCRDFYEITKLMDEKNIRIRLHGGIDLNIMYKHFMSLGENLITEHKDVFWDTVKNACDVWIPLNALGYTKLTPGFIGMMGTISSIAGLISLINPKARLTPS</sequence>
<evidence type="ECO:0000256" key="5">
    <source>
        <dbReference type="SAM" id="Phobius"/>
    </source>
</evidence>
<dbReference type="AlphaFoldDB" id="A0AAW2I9M9"/>
<accession>A0AAW2I9M9</accession>
<dbReference type="GO" id="GO:0005778">
    <property type="term" value="C:peroxisomal membrane"/>
    <property type="evidence" value="ECO:0007669"/>
    <property type="project" value="UniProtKB-SubCell"/>
</dbReference>
<organism evidence="6">
    <name type="scientific">Menopon gallinae</name>
    <name type="common">poultry shaft louse</name>
    <dbReference type="NCBI Taxonomy" id="328185"/>
    <lineage>
        <taxon>Eukaryota</taxon>
        <taxon>Metazoa</taxon>
        <taxon>Ecdysozoa</taxon>
        <taxon>Arthropoda</taxon>
        <taxon>Hexapoda</taxon>
        <taxon>Insecta</taxon>
        <taxon>Pterygota</taxon>
        <taxon>Neoptera</taxon>
        <taxon>Paraneoptera</taxon>
        <taxon>Psocodea</taxon>
        <taxon>Troctomorpha</taxon>
        <taxon>Phthiraptera</taxon>
        <taxon>Amblycera</taxon>
        <taxon>Menoponidae</taxon>
        <taxon>Menopon</taxon>
    </lineage>
</organism>
<evidence type="ECO:0000256" key="3">
    <source>
        <dbReference type="ARBA" id="ARBA00023140"/>
    </source>
</evidence>
<evidence type="ECO:0000256" key="2">
    <source>
        <dbReference type="ARBA" id="ARBA00023136"/>
    </source>
</evidence>
<evidence type="ECO:0000256" key="4">
    <source>
        <dbReference type="ARBA" id="ARBA00046271"/>
    </source>
</evidence>
<gene>
    <name evidence="6" type="ORF">PYX00_000711</name>
</gene>
<keyword evidence="2 5" id="KW-0472">Membrane</keyword>
<keyword evidence="5" id="KW-1133">Transmembrane helix</keyword>
<dbReference type="GO" id="GO:0016559">
    <property type="term" value="P:peroxisome fission"/>
    <property type="evidence" value="ECO:0007669"/>
    <property type="project" value="InterPro"/>
</dbReference>
<dbReference type="PANTHER" id="PTHR12652">
    <property type="entry name" value="PEROXISOMAL BIOGENESIS FACTOR 11"/>
    <property type="match status" value="1"/>
</dbReference>
<reference evidence="6" key="1">
    <citation type="journal article" date="2024" name="Gigascience">
        <title>Chromosome-level genome of the poultry shaft louse Menopon gallinae provides insight into the host-switching and adaptive evolution of parasitic lice.</title>
        <authorList>
            <person name="Xu Y."/>
            <person name="Ma L."/>
            <person name="Liu S."/>
            <person name="Liang Y."/>
            <person name="Liu Q."/>
            <person name="He Z."/>
            <person name="Tian L."/>
            <person name="Duan Y."/>
            <person name="Cai W."/>
            <person name="Li H."/>
            <person name="Song F."/>
        </authorList>
    </citation>
    <scope>NUCLEOTIDE SEQUENCE</scope>
    <source>
        <strain evidence="6">Cailab_2023a</strain>
    </source>
</reference>
<evidence type="ECO:0000313" key="6">
    <source>
        <dbReference type="EMBL" id="KAL0279080.1"/>
    </source>
</evidence>
<dbReference type="EMBL" id="JARGDH010000001">
    <property type="protein sequence ID" value="KAL0279080.1"/>
    <property type="molecule type" value="Genomic_DNA"/>
</dbReference>
<keyword evidence="3" id="KW-0576">Peroxisome</keyword>